<evidence type="ECO:0000256" key="1">
    <source>
        <dbReference type="ARBA" id="ARBA00022679"/>
    </source>
</evidence>
<feature type="domain" description="Phosphagen kinase C-terminal" evidence="6">
    <location>
        <begin position="34"/>
        <end position="229"/>
    </location>
</feature>
<dbReference type="GO" id="GO:0005524">
    <property type="term" value="F:ATP binding"/>
    <property type="evidence" value="ECO:0007669"/>
    <property type="project" value="UniProtKB-UniRule"/>
</dbReference>
<dbReference type="GO" id="GO:0046314">
    <property type="term" value="P:phosphocreatine biosynthetic process"/>
    <property type="evidence" value="ECO:0007669"/>
    <property type="project" value="InterPro"/>
</dbReference>
<dbReference type="SUPFAM" id="SSF55931">
    <property type="entry name" value="Glutamine synthetase/guanido kinase"/>
    <property type="match status" value="1"/>
</dbReference>
<feature type="binding site" evidence="5">
    <location>
        <position position="130"/>
    </location>
    <ligand>
        <name>ATP</name>
        <dbReference type="ChEBI" id="CHEBI:30616"/>
    </ligand>
</feature>
<feature type="binding site" evidence="5">
    <location>
        <begin position="181"/>
        <end position="185"/>
    </location>
    <ligand>
        <name>ATP</name>
        <dbReference type="ChEBI" id="CHEBI:30616"/>
    </ligand>
</feature>
<dbReference type="InterPro" id="IPR000749">
    <property type="entry name" value="ATP-guanido_PTrfase"/>
</dbReference>
<keyword evidence="1 5" id="KW-0808">Transferase</keyword>
<evidence type="ECO:0000313" key="8">
    <source>
        <dbReference type="Proteomes" id="UP000727962"/>
    </source>
</evidence>
<feature type="binding site" evidence="5">
    <location>
        <begin position="212"/>
        <end position="217"/>
    </location>
    <ligand>
        <name>ATP</name>
        <dbReference type="ChEBI" id="CHEBI:30616"/>
    </ligand>
</feature>
<dbReference type="PANTHER" id="PTHR11547">
    <property type="entry name" value="ARGININE OR CREATINE KINASE"/>
    <property type="match status" value="1"/>
</dbReference>
<reference evidence="7" key="1">
    <citation type="submission" date="2020-07" db="EMBL/GenBank/DDBJ databases">
        <title>Huge and variable diversity of episymbiotic CPR bacteria and DPANN archaea in groundwater ecosystems.</title>
        <authorList>
            <person name="He C.Y."/>
            <person name="Keren R."/>
            <person name="Whittaker M."/>
            <person name="Farag I.F."/>
            <person name="Doudna J."/>
            <person name="Cate J.H.D."/>
            <person name="Banfield J.F."/>
        </authorList>
    </citation>
    <scope>NUCLEOTIDE SEQUENCE</scope>
    <source>
        <strain evidence="7">NC_groundwater_17_Pr7_B-0.1um_64_12</strain>
    </source>
</reference>
<keyword evidence="3 5" id="KW-0418">Kinase</keyword>
<comment type="caution">
    <text evidence="5">Lacks conserved residue(s) required for the propagation of feature annotation.</text>
</comment>
<comment type="similarity">
    <text evidence="5">Belongs to the ATP:guanido phosphotransferase family.</text>
</comment>
<dbReference type="PANTHER" id="PTHR11547:SF38">
    <property type="entry name" value="ARGININE KINASE 1-RELATED"/>
    <property type="match status" value="1"/>
</dbReference>
<dbReference type="PROSITE" id="PS51510">
    <property type="entry name" value="PHOSPHAGEN_KINASE_C"/>
    <property type="match status" value="1"/>
</dbReference>
<evidence type="ECO:0000313" key="7">
    <source>
        <dbReference type="EMBL" id="MBI1756041.1"/>
    </source>
</evidence>
<name>A0A931LZF6_FIMGI</name>
<protein>
    <recommendedName>
        <fullName evidence="6">Phosphagen kinase C-terminal domain-containing protein</fullName>
    </recommendedName>
</protein>
<accession>A0A931LZF6</accession>
<gene>
    <name evidence="7" type="ORF">HYR64_02925</name>
</gene>
<keyword evidence="4 5" id="KW-0067">ATP-binding</keyword>
<dbReference type="GO" id="GO:0004111">
    <property type="term" value="F:creatine kinase activity"/>
    <property type="evidence" value="ECO:0007669"/>
    <property type="project" value="InterPro"/>
</dbReference>
<comment type="caution">
    <text evidence="7">The sequence shown here is derived from an EMBL/GenBank/DDBJ whole genome shotgun (WGS) entry which is preliminary data.</text>
</comment>
<dbReference type="GO" id="GO:0005615">
    <property type="term" value="C:extracellular space"/>
    <property type="evidence" value="ECO:0007669"/>
    <property type="project" value="TreeGrafter"/>
</dbReference>
<evidence type="ECO:0000259" key="6">
    <source>
        <dbReference type="PROSITE" id="PS51510"/>
    </source>
</evidence>
<organism evidence="7 8">
    <name type="scientific">Fimbriimonas ginsengisoli</name>
    <dbReference type="NCBI Taxonomy" id="1005039"/>
    <lineage>
        <taxon>Bacteria</taxon>
        <taxon>Bacillati</taxon>
        <taxon>Armatimonadota</taxon>
        <taxon>Fimbriimonadia</taxon>
        <taxon>Fimbriimonadales</taxon>
        <taxon>Fimbriimonadaceae</taxon>
        <taxon>Fimbriimonas</taxon>
    </lineage>
</organism>
<dbReference type="Pfam" id="PF00217">
    <property type="entry name" value="ATP-gua_Ptrans"/>
    <property type="match status" value="1"/>
</dbReference>
<proteinExistence type="inferred from homology"/>
<evidence type="ECO:0000256" key="3">
    <source>
        <dbReference type="ARBA" id="ARBA00022777"/>
    </source>
</evidence>
<evidence type="ECO:0000256" key="2">
    <source>
        <dbReference type="ARBA" id="ARBA00022741"/>
    </source>
</evidence>
<dbReference type="InterPro" id="IPR022414">
    <property type="entry name" value="ATP-guanido_PTrfase_cat"/>
</dbReference>
<dbReference type="Gene3D" id="3.30.590.10">
    <property type="entry name" value="Glutamine synthetase/guanido kinase, catalytic domain"/>
    <property type="match status" value="1"/>
</dbReference>
<feature type="binding site" evidence="5">
    <location>
        <begin position="37"/>
        <end position="41"/>
    </location>
    <ligand>
        <name>ATP</name>
        <dbReference type="ChEBI" id="CHEBI:30616"/>
    </ligand>
</feature>
<dbReference type="EMBL" id="JACOSL010000020">
    <property type="protein sequence ID" value="MBI1756041.1"/>
    <property type="molecule type" value="Genomic_DNA"/>
</dbReference>
<dbReference type="AlphaFoldDB" id="A0A931LZF6"/>
<dbReference type="InterPro" id="IPR014746">
    <property type="entry name" value="Gln_synth/guanido_kin_cat_dom"/>
</dbReference>
<keyword evidence="2 5" id="KW-0547">Nucleotide-binding</keyword>
<evidence type="ECO:0000256" key="5">
    <source>
        <dbReference type="PROSITE-ProRule" id="PRU00843"/>
    </source>
</evidence>
<evidence type="ECO:0000256" key="4">
    <source>
        <dbReference type="ARBA" id="ARBA00022840"/>
    </source>
</evidence>
<sequence>MRQAPTEPESWKRMVLGSLPPPAWLSSDAPHSDVVLSSRARLMRNLRGFRFPGFLPPPELLEVMSLVLRAAVEATPHLEPVKSLTQAERDHYVGCRLISPEFAWREPGRALLIDEARALVAMINEEDHLRIQALSAGWSIGSAEALARSCEGALAQRLEFAWTPEFGFLAASPYNAGQGRRLSCMLHLIGLAHTKRLPSVVRALGARGLSARGLFGETSRAVGAFVQVSLTGGDAAEFTGAVDYLIQEERAARGGTRAFERKAREAADFAEGSRSLSLADSLRVLAWARWASVAELPRFPASPRAVDAFLARMDVRPDDREQSVPRQRADALRRFLG</sequence>
<dbReference type="Proteomes" id="UP000727962">
    <property type="component" value="Unassembled WGS sequence"/>
</dbReference>